<dbReference type="InterPro" id="IPR050553">
    <property type="entry name" value="Thioredoxin_ResA/DsbE_sf"/>
</dbReference>
<dbReference type="InterPro" id="IPR013766">
    <property type="entry name" value="Thioredoxin_domain"/>
</dbReference>
<dbReference type="Proteomes" id="UP000188184">
    <property type="component" value="Chromosome"/>
</dbReference>
<evidence type="ECO:0000259" key="2">
    <source>
        <dbReference type="PROSITE" id="PS51352"/>
    </source>
</evidence>
<sequence>MAKKVFGLLLLAGLIVYFIVGIVQDRLEKNELIPADDLGSVVEFSAAGGAGLAAGEPAPDFRLQSLGGETIRLSDYRGQAVVLNFWASWCEPCKKEMPEMQNYYEGLAADADVEILAVNLTDQDSGLDKVNAFVQEYGLTFPIPLDEEGQVREAYGILTIPTTFLINEEGRLVTQIRGPLSNDMLEELVSGLAEEEIE</sequence>
<dbReference type="InterPro" id="IPR036249">
    <property type="entry name" value="Thioredoxin-like_sf"/>
</dbReference>
<organism evidence="3 4">
    <name type="scientific">Planococcus lenghuensis</name>
    <dbReference type="NCBI Taxonomy" id="2213202"/>
    <lineage>
        <taxon>Bacteria</taxon>
        <taxon>Bacillati</taxon>
        <taxon>Bacillota</taxon>
        <taxon>Bacilli</taxon>
        <taxon>Bacillales</taxon>
        <taxon>Caryophanaceae</taxon>
        <taxon>Planococcus</taxon>
    </lineage>
</organism>
<dbReference type="AlphaFoldDB" id="A0A1Q2L1L6"/>
<proteinExistence type="predicted"/>
<dbReference type="PANTHER" id="PTHR42852">
    <property type="entry name" value="THIOL:DISULFIDE INTERCHANGE PROTEIN DSBE"/>
    <property type="match status" value="1"/>
</dbReference>
<dbReference type="SUPFAM" id="SSF52833">
    <property type="entry name" value="Thioredoxin-like"/>
    <property type="match status" value="1"/>
</dbReference>
<dbReference type="PANTHER" id="PTHR42852:SF17">
    <property type="entry name" value="THIOREDOXIN-LIKE PROTEIN HI_1115"/>
    <property type="match status" value="1"/>
</dbReference>
<dbReference type="PROSITE" id="PS51352">
    <property type="entry name" value="THIOREDOXIN_2"/>
    <property type="match status" value="1"/>
</dbReference>
<dbReference type="InterPro" id="IPR017937">
    <property type="entry name" value="Thioredoxin_CS"/>
</dbReference>
<dbReference type="EMBL" id="CP019640">
    <property type="protein sequence ID" value="AQQ53937.1"/>
    <property type="molecule type" value="Genomic_DNA"/>
</dbReference>
<feature type="domain" description="Thioredoxin" evidence="2">
    <location>
        <begin position="52"/>
        <end position="194"/>
    </location>
</feature>
<dbReference type="OrthoDB" id="25753at2"/>
<dbReference type="CDD" id="cd02966">
    <property type="entry name" value="TlpA_like_family"/>
    <property type="match status" value="1"/>
</dbReference>
<dbReference type="GO" id="GO:0016209">
    <property type="term" value="F:antioxidant activity"/>
    <property type="evidence" value="ECO:0007669"/>
    <property type="project" value="InterPro"/>
</dbReference>
<dbReference type="RefSeq" id="WP_077589835.1">
    <property type="nucleotide sequence ID" value="NZ_CP019640.1"/>
</dbReference>
<keyword evidence="1" id="KW-1015">Disulfide bond</keyword>
<dbReference type="KEGG" id="pmar:B0X71_13100"/>
<reference evidence="3 4" key="1">
    <citation type="submission" date="2017-02" db="EMBL/GenBank/DDBJ databases">
        <title>The complete genomic sequence of a novel cold adapted crude oil-degrading bacterium Planococcus qaidamina Y42.</title>
        <authorList>
            <person name="Yang R."/>
        </authorList>
    </citation>
    <scope>NUCLEOTIDE SEQUENCE [LARGE SCALE GENOMIC DNA]</scope>
    <source>
        <strain evidence="3 4">Y42</strain>
    </source>
</reference>
<accession>A0A1Q2L1L6</accession>
<protein>
    <submittedName>
        <fullName evidence="3">Thiol-disulfide oxidoreductase</fullName>
    </submittedName>
</protein>
<dbReference type="Pfam" id="PF00578">
    <property type="entry name" value="AhpC-TSA"/>
    <property type="match status" value="1"/>
</dbReference>
<evidence type="ECO:0000313" key="4">
    <source>
        <dbReference type="Proteomes" id="UP000188184"/>
    </source>
</evidence>
<keyword evidence="4" id="KW-1185">Reference proteome</keyword>
<gene>
    <name evidence="3" type="ORF">B0X71_13100</name>
</gene>
<evidence type="ECO:0000256" key="1">
    <source>
        <dbReference type="ARBA" id="ARBA00023157"/>
    </source>
</evidence>
<evidence type="ECO:0000313" key="3">
    <source>
        <dbReference type="EMBL" id="AQQ53937.1"/>
    </source>
</evidence>
<dbReference type="Gene3D" id="3.40.30.10">
    <property type="entry name" value="Glutaredoxin"/>
    <property type="match status" value="1"/>
</dbReference>
<dbReference type="InterPro" id="IPR000866">
    <property type="entry name" value="AhpC/TSA"/>
</dbReference>
<name>A0A1Q2L1L6_9BACL</name>
<dbReference type="PROSITE" id="PS00194">
    <property type="entry name" value="THIOREDOXIN_1"/>
    <property type="match status" value="1"/>
</dbReference>
<dbReference type="GO" id="GO:0016491">
    <property type="term" value="F:oxidoreductase activity"/>
    <property type="evidence" value="ECO:0007669"/>
    <property type="project" value="InterPro"/>
</dbReference>